<organism evidence="6 7">
    <name type="scientific">Svornostia abyssi</name>
    <dbReference type="NCBI Taxonomy" id="2898438"/>
    <lineage>
        <taxon>Bacteria</taxon>
        <taxon>Bacillati</taxon>
        <taxon>Actinomycetota</taxon>
        <taxon>Thermoleophilia</taxon>
        <taxon>Solirubrobacterales</taxon>
        <taxon>Baekduiaceae</taxon>
        <taxon>Svornostia</taxon>
    </lineage>
</organism>
<reference evidence="7" key="1">
    <citation type="submission" date="2021-11" db="EMBL/GenBank/DDBJ databases">
        <title>Cultivation dependent microbiological survey of springs from the worlds oldest radium mine currently devoted to the extraction of radon-saturated water.</title>
        <authorList>
            <person name="Kapinusova G."/>
            <person name="Smrhova T."/>
            <person name="Strejcek M."/>
            <person name="Suman J."/>
            <person name="Jani K."/>
            <person name="Pajer P."/>
            <person name="Uhlik O."/>
        </authorList>
    </citation>
    <scope>NUCLEOTIDE SEQUENCE [LARGE SCALE GENOMIC DNA]</scope>
    <source>
        <strain evidence="7">J379</strain>
    </source>
</reference>
<keyword evidence="3" id="KW-0804">Transcription</keyword>
<evidence type="ECO:0000256" key="3">
    <source>
        <dbReference type="ARBA" id="ARBA00023163"/>
    </source>
</evidence>
<evidence type="ECO:0000256" key="1">
    <source>
        <dbReference type="ARBA" id="ARBA00023015"/>
    </source>
</evidence>
<evidence type="ECO:0000313" key="7">
    <source>
        <dbReference type="Proteomes" id="UP001058860"/>
    </source>
</evidence>
<dbReference type="PANTHER" id="PTHR30055">
    <property type="entry name" value="HTH-TYPE TRANSCRIPTIONAL REGULATOR RUTR"/>
    <property type="match status" value="1"/>
</dbReference>
<sequence>MSDGDVTSGRRQTRAEQRAATRAVIVDATVHCLIEDGYGALTTRRVAERASVAQSTVMHHFPTREALLLESVTHVAMRLADRALTRIDPGLLRIPDLREALLDEAWAEFTSEEALAAAQLWSAVWREPDLAETLRALEDRIGAILVAAVALALPQVAGHERLVPVVHAAVALIRGLVLAVPIWGPLEIDARWDEIKPLLLSAFEHALDRD</sequence>
<protein>
    <submittedName>
        <fullName evidence="6">TetR/AcrR family transcriptional regulator</fullName>
    </submittedName>
</protein>
<name>A0ABY5PKI3_9ACTN</name>
<dbReference type="Proteomes" id="UP001058860">
    <property type="component" value="Chromosome"/>
</dbReference>
<accession>A0ABY5PKI3</accession>
<proteinExistence type="predicted"/>
<evidence type="ECO:0000256" key="4">
    <source>
        <dbReference type="PROSITE-ProRule" id="PRU00335"/>
    </source>
</evidence>
<dbReference type="PRINTS" id="PR00455">
    <property type="entry name" value="HTHTETR"/>
</dbReference>
<feature type="DNA-binding region" description="H-T-H motif" evidence="4">
    <location>
        <begin position="42"/>
        <end position="61"/>
    </location>
</feature>
<dbReference type="PANTHER" id="PTHR30055:SF234">
    <property type="entry name" value="HTH-TYPE TRANSCRIPTIONAL REGULATOR BETI"/>
    <property type="match status" value="1"/>
</dbReference>
<dbReference type="EMBL" id="CP088295">
    <property type="protein sequence ID" value="UUY05176.1"/>
    <property type="molecule type" value="Genomic_DNA"/>
</dbReference>
<dbReference type="InterPro" id="IPR001647">
    <property type="entry name" value="HTH_TetR"/>
</dbReference>
<keyword evidence="7" id="KW-1185">Reference proteome</keyword>
<keyword evidence="2 4" id="KW-0238">DNA-binding</keyword>
<evidence type="ECO:0000256" key="2">
    <source>
        <dbReference type="ARBA" id="ARBA00023125"/>
    </source>
</evidence>
<evidence type="ECO:0000313" key="6">
    <source>
        <dbReference type="EMBL" id="UUY05176.1"/>
    </source>
</evidence>
<dbReference type="InterPro" id="IPR009057">
    <property type="entry name" value="Homeodomain-like_sf"/>
</dbReference>
<feature type="domain" description="HTH tetR-type" evidence="5">
    <location>
        <begin position="19"/>
        <end position="79"/>
    </location>
</feature>
<dbReference type="SUPFAM" id="SSF46689">
    <property type="entry name" value="Homeodomain-like"/>
    <property type="match status" value="1"/>
</dbReference>
<dbReference type="Gene3D" id="1.10.357.10">
    <property type="entry name" value="Tetracycline Repressor, domain 2"/>
    <property type="match status" value="1"/>
</dbReference>
<dbReference type="PROSITE" id="PS50977">
    <property type="entry name" value="HTH_TETR_2"/>
    <property type="match status" value="1"/>
</dbReference>
<dbReference type="Pfam" id="PF00440">
    <property type="entry name" value="TetR_N"/>
    <property type="match status" value="1"/>
</dbReference>
<gene>
    <name evidence="6" type="ORF">LRS13_06515</name>
</gene>
<dbReference type="RefSeq" id="WP_353865637.1">
    <property type="nucleotide sequence ID" value="NZ_CP088295.1"/>
</dbReference>
<dbReference type="InterPro" id="IPR050109">
    <property type="entry name" value="HTH-type_TetR-like_transc_reg"/>
</dbReference>
<evidence type="ECO:0000259" key="5">
    <source>
        <dbReference type="PROSITE" id="PS50977"/>
    </source>
</evidence>
<keyword evidence="1" id="KW-0805">Transcription regulation</keyword>